<reference evidence="2" key="1">
    <citation type="submission" date="2022-11" db="UniProtKB">
        <authorList>
            <consortium name="WormBaseParasite"/>
        </authorList>
    </citation>
    <scope>IDENTIFICATION</scope>
</reference>
<organism evidence="1 2">
    <name type="scientific">Panagrolaimus sp. ES5</name>
    <dbReference type="NCBI Taxonomy" id="591445"/>
    <lineage>
        <taxon>Eukaryota</taxon>
        <taxon>Metazoa</taxon>
        <taxon>Ecdysozoa</taxon>
        <taxon>Nematoda</taxon>
        <taxon>Chromadorea</taxon>
        <taxon>Rhabditida</taxon>
        <taxon>Tylenchina</taxon>
        <taxon>Panagrolaimomorpha</taxon>
        <taxon>Panagrolaimoidea</taxon>
        <taxon>Panagrolaimidae</taxon>
        <taxon>Panagrolaimus</taxon>
    </lineage>
</organism>
<dbReference type="Proteomes" id="UP000887579">
    <property type="component" value="Unplaced"/>
</dbReference>
<accession>A0AC34FCM1</accession>
<evidence type="ECO:0000313" key="1">
    <source>
        <dbReference type="Proteomes" id="UP000887579"/>
    </source>
</evidence>
<evidence type="ECO:0000313" key="2">
    <source>
        <dbReference type="WBParaSite" id="ES5_v2.g14918.t1"/>
    </source>
</evidence>
<name>A0AC34FCM1_9BILA</name>
<sequence>MSTFGEIKYWINLFDVTVTNGVYFIFTRAALGYLQYPYSAWSILLTLFCVYFSIIHVLVQFVYRYLLTNWNITLSKWTFSGLVGIGATLVSSYVSVYFFHLLNRTIPDKFYASHLNGTEFEVNGKVPFFGAIPLAEFGGVIYASISMVVFSYVVVLFCGISIYLKLKKTHSFLSDGANKYHRQISIVMTAEACIPIVTVVFPILLDLLTMATGIYLPWGGKLTCLLNSIVPLINPIIKLCVISCYRREIGKALKFTKKTEVATVSTTALTNLTS</sequence>
<proteinExistence type="predicted"/>
<protein>
    <submittedName>
        <fullName evidence="2">G-protein coupled receptors family 1 profile domain-containing protein</fullName>
    </submittedName>
</protein>
<dbReference type="WBParaSite" id="ES5_v2.g14918.t1">
    <property type="protein sequence ID" value="ES5_v2.g14918.t1"/>
    <property type="gene ID" value="ES5_v2.g14918"/>
</dbReference>